<organism evidence="2 4">
    <name type="scientific">Rotaria sordida</name>
    <dbReference type="NCBI Taxonomy" id="392033"/>
    <lineage>
        <taxon>Eukaryota</taxon>
        <taxon>Metazoa</taxon>
        <taxon>Spiralia</taxon>
        <taxon>Gnathifera</taxon>
        <taxon>Rotifera</taxon>
        <taxon>Eurotatoria</taxon>
        <taxon>Bdelloidea</taxon>
        <taxon>Philodinida</taxon>
        <taxon>Philodinidae</taxon>
        <taxon>Rotaria</taxon>
    </lineage>
</organism>
<dbReference type="Proteomes" id="UP000663882">
    <property type="component" value="Unassembled WGS sequence"/>
</dbReference>
<evidence type="ECO:0000313" key="1">
    <source>
        <dbReference type="EMBL" id="CAF0927178.1"/>
    </source>
</evidence>
<proteinExistence type="predicted"/>
<name>A0A814BZC6_9BILA</name>
<dbReference type="AlphaFoldDB" id="A0A814BZC6"/>
<evidence type="ECO:0000313" key="4">
    <source>
        <dbReference type="Proteomes" id="UP000663889"/>
    </source>
</evidence>
<reference evidence="2" key="1">
    <citation type="submission" date="2021-02" db="EMBL/GenBank/DDBJ databases">
        <authorList>
            <person name="Nowell W R."/>
        </authorList>
    </citation>
    <scope>NUCLEOTIDE SEQUENCE</scope>
</reference>
<dbReference type="EMBL" id="CAJOAX010001167">
    <property type="protein sequence ID" value="CAF3691891.1"/>
    <property type="molecule type" value="Genomic_DNA"/>
</dbReference>
<protein>
    <submittedName>
        <fullName evidence="2">Uncharacterized protein</fullName>
    </submittedName>
</protein>
<dbReference type="EMBL" id="CAJNOU010000257">
    <property type="protein sequence ID" value="CAF0935576.1"/>
    <property type="molecule type" value="Genomic_DNA"/>
</dbReference>
<comment type="caution">
    <text evidence="2">The sequence shown here is derived from an EMBL/GenBank/DDBJ whole genome shotgun (WGS) entry which is preliminary data.</text>
</comment>
<accession>A0A814BZC6</accession>
<dbReference type="Proteomes" id="UP000663823">
    <property type="component" value="Unassembled WGS sequence"/>
</dbReference>
<evidence type="ECO:0000313" key="3">
    <source>
        <dbReference type="EMBL" id="CAF3691891.1"/>
    </source>
</evidence>
<dbReference type="EMBL" id="CAJNOO010000384">
    <property type="protein sequence ID" value="CAF0927178.1"/>
    <property type="molecule type" value="Genomic_DNA"/>
</dbReference>
<gene>
    <name evidence="3" type="ORF">OTI717_LOCUS11937</name>
    <name evidence="1" type="ORF">RFH988_LOCUS10333</name>
    <name evidence="2" type="ORF">SEV965_LOCUS7415</name>
</gene>
<evidence type="ECO:0000313" key="2">
    <source>
        <dbReference type="EMBL" id="CAF0935576.1"/>
    </source>
</evidence>
<sequence>MYGKCNDVLNAENIFETIENSTIIHYNSLLKVYNNNKITIHLDNHFILQINFINALGKYGDIITGK</sequence>
<dbReference type="Proteomes" id="UP000663889">
    <property type="component" value="Unassembled WGS sequence"/>
</dbReference>
<dbReference type="OrthoDB" id="185373at2759"/>